<name>A0A2M4D4K8_ANODA</name>
<sequence>MLSIVLISQIVRRILSMISRSCLFFSCTIATSSRFSWSAFLYSSVCTGSDRTTSPFSGIRLSMCVYSMPCWQVSLHLSYSNRNRLNSSRIVRNCSWTFAFLSLLDNWPWLVPFGG</sequence>
<reference evidence="1" key="1">
    <citation type="submission" date="2018-01" db="EMBL/GenBank/DDBJ databases">
        <title>An insight into the sialome of Amazonian anophelines.</title>
        <authorList>
            <person name="Ribeiro J.M."/>
            <person name="Scarpassa V."/>
            <person name="Calvo E."/>
        </authorList>
    </citation>
    <scope>NUCLEOTIDE SEQUENCE</scope>
</reference>
<organism evidence="1">
    <name type="scientific">Anopheles darlingi</name>
    <name type="common">Mosquito</name>
    <dbReference type="NCBI Taxonomy" id="43151"/>
    <lineage>
        <taxon>Eukaryota</taxon>
        <taxon>Metazoa</taxon>
        <taxon>Ecdysozoa</taxon>
        <taxon>Arthropoda</taxon>
        <taxon>Hexapoda</taxon>
        <taxon>Insecta</taxon>
        <taxon>Pterygota</taxon>
        <taxon>Neoptera</taxon>
        <taxon>Endopterygota</taxon>
        <taxon>Diptera</taxon>
        <taxon>Nematocera</taxon>
        <taxon>Culicoidea</taxon>
        <taxon>Culicidae</taxon>
        <taxon>Anophelinae</taxon>
        <taxon>Anopheles</taxon>
    </lineage>
</organism>
<accession>A0A2M4D4K8</accession>
<protein>
    <submittedName>
        <fullName evidence="1">Putative secreted protein</fullName>
    </submittedName>
</protein>
<proteinExistence type="predicted"/>
<dbReference type="EMBL" id="GGFL01008305">
    <property type="protein sequence ID" value="MBW72483.1"/>
    <property type="molecule type" value="Transcribed_RNA"/>
</dbReference>
<evidence type="ECO:0000313" key="1">
    <source>
        <dbReference type="EMBL" id="MBW72483.1"/>
    </source>
</evidence>
<dbReference type="AlphaFoldDB" id="A0A2M4D4K8"/>